<protein>
    <recommendedName>
        <fullName evidence="5">Pyridoxine 5'-phosphate synthase</fullName>
    </recommendedName>
</protein>
<dbReference type="Pfam" id="PF03740">
    <property type="entry name" value="PdxJ"/>
    <property type="match status" value="1"/>
</dbReference>
<dbReference type="NCBIfam" id="NF003626">
    <property type="entry name" value="PRK05265.1-4"/>
    <property type="match status" value="1"/>
</dbReference>
<evidence type="ECO:0000256" key="2">
    <source>
        <dbReference type="ARBA" id="ARBA00022679"/>
    </source>
</evidence>
<dbReference type="GO" id="GO:0005829">
    <property type="term" value="C:cytosol"/>
    <property type="evidence" value="ECO:0007669"/>
    <property type="project" value="TreeGrafter"/>
</dbReference>
<evidence type="ECO:0000313" key="4">
    <source>
        <dbReference type="EMBL" id="SUZ70710.1"/>
    </source>
</evidence>
<evidence type="ECO:0000256" key="3">
    <source>
        <dbReference type="ARBA" id="ARBA00023096"/>
    </source>
</evidence>
<name>A0A381PUW5_9ZZZZ</name>
<keyword evidence="1" id="KW-0963">Cytoplasm</keyword>
<dbReference type="HAMAP" id="MF_00279">
    <property type="entry name" value="PdxJ"/>
    <property type="match status" value="1"/>
</dbReference>
<proteinExistence type="inferred from homology"/>
<sequence length="250" mass="27772">MTILSVNVNKIALLRNSRGRNFPKLVNFVERLVNLGVKGITVHPRPDERHITRQDVTDISDFLRLYSDVEFNIEGYPSEEFMALVSQASPAQCTLVPDAPGQLTSDHGWDVAGNEELLKDRVKRLRDLGVRSSLFFDPVPEKIAEVQSVGADRIELYTEDYASHFGLESEHPIFAQYADTAAAATSLGIGVNAGHDLDLDNLRRFLDIPDILEVSIGHALIVECLLQGLEPVIGQYLAITAGERSESHYY</sequence>
<dbReference type="Gene3D" id="3.20.20.70">
    <property type="entry name" value="Aldolase class I"/>
    <property type="match status" value="1"/>
</dbReference>
<dbReference type="SUPFAM" id="SSF63892">
    <property type="entry name" value="Pyridoxine 5'-phosphate synthase"/>
    <property type="match status" value="1"/>
</dbReference>
<gene>
    <name evidence="4" type="ORF">METZ01_LOCUS23564</name>
</gene>
<dbReference type="PANTHER" id="PTHR30456">
    <property type="entry name" value="PYRIDOXINE 5'-PHOSPHATE SYNTHASE"/>
    <property type="match status" value="1"/>
</dbReference>
<keyword evidence="2" id="KW-0808">Transferase</keyword>
<reference evidence="4" key="1">
    <citation type="submission" date="2018-05" db="EMBL/GenBank/DDBJ databases">
        <authorList>
            <person name="Lanie J.A."/>
            <person name="Ng W.-L."/>
            <person name="Kazmierczak K.M."/>
            <person name="Andrzejewski T.M."/>
            <person name="Davidsen T.M."/>
            <person name="Wayne K.J."/>
            <person name="Tettelin H."/>
            <person name="Glass J.I."/>
            <person name="Rusch D."/>
            <person name="Podicherti R."/>
            <person name="Tsui H.-C.T."/>
            <person name="Winkler M.E."/>
        </authorList>
    </citation>
    <scope>NUCLEOTIDE SEQUENCE</scope>
</reference>
<dbReference type="InterPro" id="IPR013785">
    <property type="entry name" value="Aldolase_TIM"/>
</dbReference>
<dbReference type="InterPro" id="IPR036130">
    <property type="entry name" value="Pyridoxine-5'_phos_synth"/>
</dbReference>
<dbReference type="InterPro" id="IPR004569">
    <property type="entry name" value="PyrdxlP_synth_PdxJ"/>
</dbReference>
<evidence type="ECO:0008006" key="5">
    <source>
        <dbReference type="Google" id="ProtNLM"/>
    </source>
</evidence>
<dbReference type="GO" id="GO:0008615">
    <property type="term" value="P:pyridoxine biosynthetic process"/>
    <property type="evidence" value="ECO:0007669"/>
    <property type="project" value="UniProtKB-KW"/>
</dbReference>
<dbReference type="PANTHER" id="PTHR30456:SF0">
    <property type="entry name" value="PYRIDOXINE 5'-PHOSPHATE SYNTHASE"/>
    <property type="match status" value="1"/>
</dbReference>
<organism evidence="4">
    <name type="scientific">marine metagenome</name>
    <dbReference type="NCBI Taxonomy" id="408172"/>
    <lineage>
        <taxon>unclassified sequences</taxon>
        <taxon>metagenomes</taxon>
        <taxon>ecological metagenomes</taxon>
    </lineage>
</organism>
<dbReference type="EMBL" id="UINC01001099">
    <property type="protein sequence ID" value="SUZ70710.1"/>
    <property type="molecule type" value="Genomic_DNA"/>
</dbReference>
<dbReference type="GO" id="GO:0033856">
    <property type="term" value="F:pyridoxine 5'-phosphate synthase activity"/>
    <property type="evidence" value="ECO:0007669"/>
    <property type="project" value="InterPro"/>
</dbReference>
<accession>A0A381PUW5</accession>
<dbReference type="NCBIfam" id="TIGR00559">
    <property type="entry name" value="pdxJ"/>
    <property type="match status" value="1"/>
</dbReference>
<keyword evidence="3" id="KW-0664">Pyridoxine biosynthesis</keyword>
<dbReference type="AlphaFoldDB" id="A0A381PUW5"/>
<evidence type="ECO:0000256" key="1">
    <source>
        <dbReference type="ARBA" id="ARBA00022490"/>
    </source>
</evidence>